<reference evidence="2" key="2">
    <citation type="submission" date="2015-01" db="EMBL/GenBank/DDBJ databases">
        <title>Evolutionary Origins and Diversification of the Mycorrhizal Mutualists.</title>
        <authorList>
            <consortium name="DOE Joint Genome Institute"/>
            <consortium name="Mycorrhizal Genomics Consortium"/>
            <person name="Kohler A."/>
            <person name="Kuo A."/>
            <person name="Nagy L.G."/>
            <person name="Floudas D."/>
            <person name="Copeland A."/>
            <person name="Barry K.W."/>
            <person name="Cichocki N."/>
            <person name="Veneault-Fourrey C."/>
            <person name="LaButti K."/>
            <person name="Lindquist E.A."/>
            <person name="Lipzen A."/>
            <person name="Lundell T."/>
            <person name="Morin E."/>
            <person name="Murat C."/>
            <person name="Riley R."/>
            <person name="Ohm R."/>
            <person name="Sun H."/>
            <person name="Tunlid A."/>
            <person name="Henrissat B."/>
            <person name="Grigoriev I.V."/>
            <person name="Hibbett D.S."/>
            <person name="Martin F."/>
        </authorList>
    </citation>
    <scope>NUCLEOTIDE SEQUENCE [LARGE SCALE GENOMIC DNA]</scope>
    <source>
        <strain evidence="2">Foug A</strain>
    </source>
</reference>
<dbReference type="AlphaFoldDB" id="A0A0C3A8L2"/>
<sequence length="83" mass="9324">MHRQIVGPRGFQLVQTQTCLNLISVFGPSALLPQVRLHTALQQLVPILNVPSTRFPRMIMDKLVLPCNSCLKIARLGFSRTRS</sequence>
<evidence type="ECO:0000313" key="2">
    <source>
        <dbReference type="Proteomes" id="UP000053989"/>
    </source>
</evidence>
<protein>
    <submittedName>
        <fullName evidence="1">Uncharacterized protein</fullName>
    </submittedName>
</protein>
<dbReference type="Proteomes" id="UP000053989">
    <property type="component" value="Unassembled WGS sequence"/>
</dbReference>
<evidence type="ECO:0000313" key="1">
    <source>
        <dbReference type="EMBL" id="KIM61192.1"/>
    </source>
</evidence>
<name>A0A0C3A8L2_9AGAM</name>
<keyword evidence="2" id="KW-1185">Reference proteome</keyword>
<reference evidence="1 2" key="1">
    <citation type="submission" date="2014-04" db="EMBL/GenBank/DDBJ databases">
        <authorList>
            <consortium name="DOE Joint Genome Institute"/>
            <person name="Kuo A."/>
            <person name="Kohler A."/>
            <person name="Nagy L.G."/>
            <person name="Floudas D."/>
            <person name="Copeland A."/>
            <person name="Barry K.W."/>
            <person name="Cichocki N."/>
            <person name="Veneault-Fourrey C."/>
            <person name="LaButti K."/>
            <person name="Lindquist E.A."/>
            <person name="Lipzen A."/>
            <person name="Lundell T."/>
            <person name="Morin E."/>
            <person name="Murat C."/>
            <person name="Sun H."/>
            <person name="Tunlid A."/>
            <person name="Henrissat B."/>
            <person name="Grigoriev I.V."/>
            <person name="Hibbett D.S."/>
            <person name="Martin F."/>
            <person name="Nordberg H.P."/>
            <person name="Cantor M.N."/>
            <person name="Hua S.X."/>
        </authorList>
    </citation>
    <scope>NUCLEOTIDE SEQUENCE [LARGE SCALE GENOMIC DNA]</scope>
    <source>
        <strain evidence="1 2">Foug A</strain>
    </source>
</reference>
<gene>
    <name evidence="1" type="ORF">SCLCIDRAFT_909032</name>
</gene>
<accession>A0A0C3A8L2</accession>
<dbReference type="EMBL" id="KN822054">
    <property type="protein sequence ID" value="KIM61192.1"/>
    <property type="molecule type" value="Genomic_DNA"/>
</dbReference>
<dbReference type="InParanoid" id="A0A0C3A8L2"/>
<proteinExistence type="predicted"/>
<organism evidence="1 2">
    <name type="scientific">Scleroderma citrinum Foug A</name>
    <dbReference type="NCBI Taxonomy" id="1036808"/>
    <lineage>
        <taxon>Eukaryota</taxon>
        <taxon>Fungi</taxon>
        <taxon>Dikarya</taxon>
        <taxon>Basidiomycota</taxon>
        <taxon>Agaricomycotina</taxon>
        <taxon>Agaricomycetes</taxon>
        <taxon>Agaricomycetidae</taxon>
        <taxon>Boletales</taxon>
        <taxon>Sclerodermatineae</taxon>
        <taxon>Sclerodermataceae</taxon>
        <taxon>Scleroderma</taxon>
    </lineage>
</organism>
<dbReference type="HOGENOM" id="CLU_2543942_0_0_1"/>